<dbReference type="OrthoDB" id="3778270at2"/>
<dbReference type="AlphaFoldDB" id="A0A4V0YG80"/>
<dbReference type="RefSeq" id="WP_129187890.1">
    <property type="nucleotide sequence ID" value="NZ_CP035493.1"/>
</dbReference>
<evidence type="ECO:0000313" key="2">
    <source>
        <dbReference type="Proteomes" id="UP000292118"/>
    </source>
</evidence>
<evidence type="ECO:0000313" key="1">
    <source>
        <dbReference type="EMBL" id="QAY70281.1"/>
    </source>
</evidence>
<sequence>MASPATALAPWVRRAFAAPNVVYDRGLGRLLGHRFLQLVHTGRRTGARHRVVLEVLGYDTRTGEAVVVAGFGTHADWLRNLRAGGPAWVSFGRGPRAAAWREVDDREAVDVLRAYEQRYGPLRPLLRRTLRGLARYDYRSTDESRHRLPHRLPLVALRPTRR</sequence>
<dbReference type="InterPro" id="IPR004378">
    <property type="entry name" value="F420H2_quin_Rdtase"/>
</dbReference>
<dbReference type="KEGG" id="xya:ET471_09760"/>
<dbReference type="EMBL" id="CP035493">
    <property type="protein sequence ID" value="QAY70281.1"/>
    <property type="molecule type" value="Genomic_DNA"/>
</dbReference>
<keyword evidence="2" id="KW-1185">Reference proteome</keyword>
<dbReference type="Gene3D" id="2.30.110.10">
    <property type="entry name" value="Electron Transport, Fmn-binding Protein, Chain A"/>
    <property type="match status" value="1"/>
</dbReference>
<reference evidence="1 2" key="1">
    <citation type="submission" date="2019-01" db="EMBL/GenBank/DDBJ databases">
        <title>Genome sequencing of strain FW10M-9.</title>
        <authorList>
            <person name="Heo J."/>
            <person name="Kim S.-J."/>
            <person name="Kim J.-S."/>
            <person name="Hong S.-B."/>
            <person name="Kwon S.-W."/>
        </authorList>
    </citation>
    <scope>NUCLEOTIDE SEQUENCE [LARGE SCALE GENOMIC DNA]</scope>
    <source>
        <strain evidence="1 2">FW10M-9</strain>
    </source>
</reference>
<gene>
    <name evidence="1" type="ORF">ET471_09760</name>
</gene>
<dbReference type="NCBIfam" id="TIGR00026">
    <property type="entry name" value="hi_GC_TIGR00026"/>
    <property type="match status" value="1"/>
</dbReference>
<dbReference type="InterPro" id="IPR012349">
    <property type="entry name" value="Split_barrel_FMN-bd"/>
</dbReference>
<organism evidence="1 2">
    <name type="scientific">Xylanimonas protaetiae</name>
    <dbReference type="NCBI Taxonomy" id="2509457"/>
    <lineage>
        <taxon>Bacteria</taxon>
        <taxon>Bacillati</taxon>
        <taxon>Actinomycetota</taxon>
        <taxon>Actinomycetes</taxon>
        <taxon>Micrococcales</taxon>
        <taxon>Promicromonosporaceae</taxon>
        <taxon>Xylanimonas</taxon>
    </lineage>
</organism>
<name>A0A4V0YG80_9MICO</name>
<dbReference type="GO" id="GO:0016491">
    <property type="term" value="F:oxidoreductase activity"/>
    <property type="evidence" value="ECO:0007669"/>
    <property type="project" value="InterPro"/>
</dbReference>
<accession>A0A4V0YG80</accession>
<protein>
    <submittedName>
        <fullName evidence="1">Nitroreductase family deazaflavin-dependent oxidoreductase</fullName>
    </submittedName>
</protein>
<proteinExistence type="predicted"/>
<dbReference type="Proteomes" id="UP000292118">
    <property type="component" value="Chromosome"/>
</dbReference>